<dbReference type="KEGG" id="vcop:MM50RIKEN_08530"/>
<dbReference type="Proteomes" id="UP000681035">
    <property type="component" value="Chromosome"/>
</dbReference>
<proteinExistence type="predicted"/>
<keyword evidence="2" id="KW-1185">Reference proteome</keyword>
<accession>A0A810PZJ5</accession>
<name>A0A810PZJ5_9FIRM</name>
<evidence type="ECO:0000313" key="2">
    <source>
        <dbReference type="Proteomes" id="UP000681035"/>
    </source>
</evidence>
<organism evidence="1 2">
    <name type="scientific">Vescimonas coprocola</name>
    <dbReference type="NCBI Taxonomy" id="2714355"/>
    <lineage>
        <taxon>Bacteria</taxon>
        <taxon>Bacillati</taxon>
        <taxon>Bacillota</taxon>
        <taxon>Clostridia</taxon>
        <taxon>Eubacteriales</taxon>
        <taxon>Oscillospiraceae</taxon>
        <taxon>Vescimonas</taxon>
    </lineage>
</organism>
<sequence>MSLIDDYFKDVPEYYDSMCMDGYTPEQIRYALHKKMNRQQAEQEELADSVDSVKIKSEVKIKR</sequence>
<reference evidence="1" key="1">
    <citation type="submission" date="2020-09" db="EMBL/GenBank/DDBJ databases">
        <title>New species isolated from human feces.</title>
        <authorList>
            <person name="Kitahara M."/>
            <person name="Shigeno Y."/>
            <person name="Shime M."/>
            <person name="Matsumoto Y."/>
            <person name="Nakamura S."/>
            <person name="Motooka D."/>
            <person name="Fukuoka S."/>
            <person name="Nishikawa H."/>
            <person name="Benno Y."/>
        </authorList>
    </citation>
    <scope>NUCLEOTIDE SEQUENCE</scope>
    <source>
        <strain evidence="1">MM50</strain>
    </source>
</reference>
<dbReference type="RefSeq" id="WP_213541872.1">
    <property type="nucleotide sequence ID" value="NZ_AP023418.1"/>
</dbReference>
<protein>
    <submittedName>
        <fullName evidence="1">Uncharacterized protein</fullName>
    </submittedName>
</protein>
<evidence type="ECO:0000313" key="1">
    <source>
        <dbReference type="EMBL" id="BCK81090.1"/>
    </source>
</evidence>
<dbReference type="AlphaFoldDB" id="A0A810PZJ5"/>
<dbReference type="EMBL" id="AP023418">
    <property type="protein sequence ID" value="BCK81090.1"/>
    <property type="molecule type" value="Genomic_DNA"/>
</dbReference>
<gene>
    <name evidence="1" type="ORF">MM50RIKEN_08530</name>
</gene>